<dbReference type="InterPro" id="IPR018488">
    <property type="entry name" value="cNMP-bd_CS"/>
</dbReference>
<dbReference type="InterPro" id="IPR000595">
    <property type="entry name" value="cNMP-bd_dom"/>
</dbReference>
<keyword evidence="3 6" id="KW-0812">Transmembrane</keyword>
<dbReference type="PANTHER" id="PTHR33406">
    <property type="entry name" value="MEMBRANE PROTEIN MJ1562-RELATED"/>
    <property type="match status" value="1"/>
</dbReference>
<dbReference type="CDD" id="cd00038">
    <property type="entry name" value="CAP_ED"/>
    <property type="match status" value="1"/>
</dbReference>
<dbReference type="InterPro" id="IPR004869">
    <property type="entry name" value="MMPL_dom"/>
</dbReference>
<dbReference type="STRING" id="489703.SAMN04488038_10130"/>
<feature type="transmembrane region" description="Helical" evidence="6">
    <location>
        <begin position="729"/>
        <end position="747"/>
    </location>
</feature>
<feature type="transmembrane region" description="Helical" evidence="6">
    <location>
        <begin position="12"/>
        <end position="31"/>
    </location>
</feature>
<dbReference type="Gene3D" id="1.20.1640.10">
    <property type="entry name" value="Multidrug efflux transporter AcrB transmembrane domain"/>
    <property type="match status" value="2"/>
</dbReference>
<dbReference type="Gene3D" id="2.60.120.10">
    <property type="entry name" value="Jelly Rolls"/>
    <property type="match status" value="1"/>
</dbReference>
<evidence type="ECO:0000259" key="8">
    <source>
        <dbReference type="PROSITE" id="PS50156"/>
    </source>
</evidence>
<evidence type="ECO:0000259" key="7">
    <source>
        <dbReference type="PROSITE" id="PS50042"/>
    </source>
</evidence>
<dbReference type="Pfam" id="PF00027">
    <property type="entry name" value="cNMP_binding"/>
    <property type="match status" value="1"/>
</dbReference>
<dbReference type="InterPro" id="IPR001036">
    <property type="entry name" value="Acrflvin-R"/>
</dbReference>
<dbReference type="EMBL" id="FOFS01000001">
    <property type="protein sequence ID" value="SEP63396.1"/>
    <property type="molecule type" value="Genomic_DNA"/>
</dbReference>
<evidence type="ECO:0000256" key="3">
    <source>
        <dbReference type="ARBA" id="ARBA00022692"/>
    </source>
</evidence>
<keyword evidence="2" id="KW-1003">Cell membrane</keyword>
<dbReference type="InterPro" id="IPR050545">
    <property type="entry name" value="Mycobact_MmpL"/>
</dbReference>
<feature type="transmembrane region" description="Helical" evidence="6">
    <location>
        <begin position="607"/>
        <end position="633"/>
    </location>
</feature>
<evidence type="ECO:0000313" key="10">
    <source>
        <dbReference type="Proteomes" id="UP000199233"/>
    </source>
</evidence>
<feature type="domain" description="SSD" evidence="8">
    <location>
        <begin position="246"/>
        <end position="373"/>
    </location>
</feature>
<protein>
    <submittedName>
        <fullName evidence="9">Predicted exporter protein, RND superfamily</fullName>
    </submittedName>
</protein>
<dbReference type="PANTHER" id="PTHR33406:SF13">
    <property type="entry name" value="MEMBRANE PROTEIN YDFJ"/>
    <property type="match status" value="1"/>
</dbReference>
<feature type="transmembrane region" description="Helical" evidence="6">
    <location>
        <begin position="315"/>
        <end position="336"/>
    </location>
</feature>
<reference evidence="9 10" key="1">
    <citation type="submission" date="2016-10" db="EMBL/GenBank/DDBJ databases">
        <authorList>
            <person name="de Groot N.N."/>
        </authorList>
    </citation>
    <scope>NUCLEOTIDE SEQUENCE [LARGE SCALE GENOMIC DNA]</scope>
    <source>
        <strain evidence="9 10">DSM 25927</strain>
    </source>
</reference>
<accession>A0A1H8ZG83</accession>
<dbReference type="GO" id="GO:0022857">
    <property type="term" value="F:transmembrane transporter activity"/>
    <property type="evidence" value="ECO:0007669"/>
    <property type="project" value="InterPro"/>
</dbReference>
<dbReference type="PROSITE" id="PS50156">
    <property type="entry name" value="SSD"/>
    <property type="match status" value="1"/>
</dbReference>
<evidence type="ECO:0000256" key="6">
    <source>
        <dbReference type="SAM" id="Phobius"/>
    </source>
</evidence>
<dbReference type="AlphaFoldDB" id="A0A1H8ZG83"/>
<dbReference type="Proteomes" id="UP000199233">
    <property type="component" value="Unassembled WGS sequence"/>
</dbReference>
<dbReference type="InterPro" id="IPR000731">
    <property type="entry name" value="SSD"/>
</dbReference>
<evidence type="ECO:0000256" key="5">
    <source>
        <dbReference type="ARBA" id="ARBA00023136"/>
    </source>
</evidence>
<dbReference type="PROSITE" id="PS00888">
    <property type="entry name" value="CNMP_BINDING_1"/>
    <property type="match status" value="1"/>
</dbReference>
<feature type="transmembrane region" description="Helical" evidence="6">
    <location>
        <begin position="348"/>
        <end position="374"/>
    </location>
</feature>
<dbReference type="PROSITE" id="PS50042">
    <property type="entry name" value="CNMP_BINDING_3"/>
    <property type="match status" value="1"/>
</dbReference>
<keyword evidence="4 6" id="KW-1133">Transmembrane helix</keyword>
<dbReference type="PRINTS" id="PR00702">
    <property type="entry name" value="ACRIFLAVINRP"/>
</dbReference>
<keyword evidence="10" id="KW-1185">Reference proteome</keyword>
<keyword evidence="5 6" id="KW-0472">Membrane</keyword>
<comment type="subcellular location">
    <subcellularLocation>
        <location evidence="1">Cell membrane</location>
        <topology evidence="1">Multi-pass membrane protein</topology>
    </subcellularLocation>
</comment>
<feature type="transmembrane region" description="Helical" evidence="6">
    <location>
        <begin position="219"/>
        <end position="239"/>
    </location>
</feature>
<evidence type="ECO:0000256" key="2">
    <source>
        <dbReference type="ARBA" id="ARBA00022475"/>
    </source>
</evidence>
<dbReference type="RefSeq" id="WP_245732274.1">
    <property type="nucleotide sequence ID" value="NZ_FOFS01000001.1"/>
</dbReference>
<evidence type="ECO:0000313" key="9">
    <source>
        <dbReference type="EMBL" id="SEP63396.1"/>
    </source>
</evidence>
<dbReference type="SMART" id="SM00100">
    <property type="entry name" value="cNMP"/>
    <property type="match status" value="1"/>
</dbReference>
<dbReference type="SUPFAM" id="SSF82866">
    <property type="entry name" value="Multidrug efflux transporter AcrB transmembrane domain"/>
    <property type="match status" value="2"/>
</dbReference>
<proteinExistence type="predicted"/>
<sequence>MQALVNWIAGRPWTVVLLNLLLGLAAAWVVVDPQHASLRVRIDPSIESLLPPDSPERAIDQRVRRAFGESETIIVAVQPQAIFTPEGMALAQRLTQRYQQLPEVTGVLSLATAPNMVSHEDELDVRSFTQQAQDDPALVAGFAEAIAAHPLYRNTLVSSDGRKLAFALLVPALSEQRFLELGFDRLLREATREVAGDVPVYITGTVVGRAATARALLDALKFTVPAVFVIVLALLLLAFRNLRATLAAALTVALTLLWTAATAVLLKVPVNLVTAIVPALVLTLALSFTIYLLAAHFDAQSHPRLGDRGTRTRWVLNRAGLGLTLSAGTTAASFLALTLNDLPAIRHFAVLASLGSAYGVWLSLSFLPSLLALLNCGRPSRPPPASLWFERLGDALARFDQKWRTAIIAVALIAIPVNSIFASRVQAGAEFSRSFAKSSEVRRDFETINRDFDGANLLSILIETHVNDALTDPASVRRIDELQNWLRAQPEVGAVVSYVDHLKLINRAFGDASEDAARIPDTAAAIKQLLVFGGSDAIRHLIDPRFRSALITLRVKVDSSAEIEALVARIDQRLAAMPQPLDGVVSGSPLVASRMVRQIASGQFESIALATVLIWMLLALMFTSARAGLVALLPTVVPVAIYFGTLGLLDIPLSPTTALVACIVIGIAVDDTIQFMARFNLDARARGDEAPAVGSALRAILRPVTLSTVALCSGFLVFAGSSLNSQVQFGLLSAFTLFLAWVMNITLTPALSSKLRIVTWWDILRLDLGEAPQLTIPLLAGLSLRQARVFALMSKLEKYPAGALVIREGDVARDIYVVVDGQLEAWVQRQGEHRRLSTMGRGAVMGEAGYFGQRRTANVQALSAVRVLRFDHEDLERLRERYPRIAALVLRNLNRAQAERLARATAMLE</sequence>
<dbReference type="SUPFAM" id="SSF51206">
    <property type="entry name" value="cAMP-binding domain-like"/>
    <property type="match status" value="1"/>
</dbReference>
<feature type="transmembrane region" description="Helical" evidence="6">
    <location>
        <begin position="272"/>
        <end position="294"/>
    </location>
</feature>
<feature type="transmembrane region" description="Helical" evidence="6">
    <location>
        <begin position="246"/>
        <end position="266"/>
    </location>
</feature>
<name>A0A1H8ZG83_9GAMM</name>
<feature type="domain" description="Cyclic nucleotide-binding" evidence="7">
    <location>
        <begin position="778"/>
        <end position="878"/>
    </location>
</feature>
<evidence type="ECO:0000256" key="1">
    <source>
        <dbReference type="ARBA" id="ARBA00004651"/>
    </source>
</evidence>
<dbReference type="InterPro" id="IPR018490">
    <property type="entry name" value="cNMP-bd_dom_sf"/>
</dbReference>
<dbReference type="GO" id="GO:0005886">
    <property type="term" value="C:plasma membrane"/>
    <property type="evidence" value="ECO:0007669"/>
    <property type="project" value="UniProtKB-SubCell"/>
</dbReference>
<dbReference type="InterPro" id="IPR014710">
    <property type="entry name" value="RmlC-like_jellyroll"/>
</dbReference>
<feature type="transmembrane region" description="Helical" evidence="6">
    <location>
        <begin position="704"/>
        <end position="723"/>
    </location>
</feature>
<organism evidence="9 10">
    <name type="scientific">Solimonas aquatica</name>
    <dbReference type="NCBI Taxonomy" id="489703"/>
    <lineage>
        <taxon>Bacteria</taxon>
        <taxon>Pseudomonadati</taxon>
        <taxon>Pseudomonadota</taxon>
        <taxon>Gammaproteobacteria</taxon>
        <taxon>Nevskiales</taxon>
        <taxon>Nevskiaceae</taxon>
        <taxon>Solimonas</taxon>
    </lineage>
</organism>
<dbReference type="Pfam" id="PF03176">
    <property type="entry name" value="MMPL"/>
    <property type="match status" value="2"/>
</dbReference>
<evidence type="ECO:0000256" key="4">
    <source>
        <dbReference type="ARBA" id="ARBA00022989"/>
    </source>
</evidence>
<feature type="transmembrane region" description="Helical" evidence="6">
    <location>
        <begin position="639"/>
        <end position="669"/>
    </location>
</feature>
<gene>
    <name evidence="9" type="ORF">SAMN04488038_10130</name>
</gene>